<dbReference type="GO" id="GO:0006508">
    <property type="term" value="P:proteolysis"/>
    <property type="evidence" value="ECO:0007669"/>
    <property type="project" value="UniProtKB-KW"/>
</dbReference>
<feature type="transmembrane region" description="Helical" evidence="9">
    <location>
        <begin position="100"/>
        <end position="117"/>
    </location>
</feature>
<keyword evidence="8 9" id="KW-0472">Membrane</keyword>
<accession>A0A1G5SFX9</accession>
<feature type="transmembrane region" description="Helical" evidence="9">
    <location>
        <begin position="75"/>
        <end position="93"/>
    </location>
</feature>
<comment type="catalytic activity">
    <reaction evidence="9 10">
        <text>Release of signal peptides from bacterial membrane prolipoproteins. Hydrolyzes -Xaa-Yaa-Zaa-|-(S,diacylglyceryl)Cys-, in which Xaa is hydrophobic (preferably Leu), and Yaa (Ala or Ser) and Zaa (Gly or Ala) have small, neutral side chains.</text>
        <dbReference type="EC" id="3.4.23.36"/>
    </reaction>
</comment>
<feature type="transmembrane region" description="Helical" evidence="9">
    <location>
        <begin position="14"/>
        <end position="31"/>
    </location>
</feature>
<feature type="active site" evidence="9">
    <location>
        <position position="145"/>
    </location>
</feature>
<dbReference type="UniPathway" id="UPA00665"/>
<dbReference type="HAMAP" id="MF_00161">
    <property type="entry name" value="LspA"/>
    <property type="match status" value="1"/>
</dbReference>
<evidence type="ECO:0000256" key="8">
    <source>
        <dbReference type="ARBA" id="ARBA00023136"/>
    </source>
</evidence>
<evidence type="ECO:0000256" key="10">
    <source>
        <dbReference type="RuleBase" id="RU000594"/>
    </source>
</evidence>
<reference evidence="12 13" key="1">
    <citation type="submission" date="2016-10" db="EMBL/GenBank/DDBJ databases">
        <authorList>
            <person name="de Groot N.N."/>
        </authorList>
    </citation>
    <scope>NUCLEOTIDE SEQUENCE [LARGE SCALE GENOMIC DNA]</scope>
    <source>
        <strain evidence="12">1</strain>
    </source>
</reference>
<name>A0A1G5SFX9_9PROT</name>
<evidence type="ECO:0000256" key="7">
    <source>
        <dbReference type="ARBA" id="ARBA00022989"/>
    </source>
</evidence>
<keyword evidence="2 9" id="KW-1003">Cell membrane</keyword>
<evidence type="ECO:0000256" key="2">
    <source>
        <dbReference type="ARBA" id="ARBA00022475"/>
    </source>
</evidence>
<proteinExistence type="inferred from homology"/>
<evidence type="ECO:0000256" key="6">
    <source>
        <dbReference type="ARBA" id="ARBA00022801"/>
    </source>
</evidence>
<gene>
    <name evidence="9 12" type="primary">lspA</name>
    <name evidence="12" type="ORF">NSMM_480040</name>
</gene>
<dbReference type="GO" id="GO:0004190">
    <property type="term" value="F:aspartic-type endopeptidase activity"/>
    <property type="evidence" value="ECO:0007669"/>
    <property type="project" value="UniProtKB-UniRule"/>
</dbReference>
<keyword evidence="13" id="KW-1185">Reference proteome</keyword>
<keyword evidence="3 9" id="KW-0645">Protease</keyword>
<dbReference type="InterPro" id="IPR001872">
    <property type="entry name" value="Peptidase_A8"/>
</dbReference>
<comment type="subcellular location">
    <subcellularLocation>
        <location evidence="9">Cell membrane</location>
        <topology evidence="9">Multi-pass membrane protein</topology>
    </subcellularLocation>
</comment>
<evidence type="ECO:0000256" key="5">
    <source>
        <dbReference type="ARBA" id="ARBA00022750"/>
    </source>
</evidence>
<feature type="transmembrane region" description="Helical" evidence="9">
    <location>
        <begin position="137"/>
        <end position="157"/>
    </location>
</feature>
<dbReference type="PROSITE" id="PS00855">
    <property type="entry name" value="SPASE_II"/>
    <property type="match status" value="1"/>
</dbReference>
<dbReference type="PANTHER" id="PTHR33695:SF1">
    <property type="entry name" value="LIPOPROTEIN SIGNAL PEPTIDASE"/>
    <property type="match status" value="1"/>
</dbReference>
<dbReference type="GO" id="GO:0005886">
    <property type="term" value="C:plasma membrane"/>
    <property type="evidence" value="ECO:0007669"/>
    <property type="project" value="UniProtKB-SubCell"/>
</dbReference>
<keyword evidence="6 9" id="KW-0378">Hydrolase</keyword>
<organism evidence="12 13">
    <name type="scientific">Nitrosomonas mobilis</name>
    <dbReference type="NCBI Taxonomy" id="51642"/>
    <lineage>
        <taxon>Bacteria</taxon>
        <taxon>Pseudomonadati</taxon>
        <taxon>Pseudomonadota</taxon>
        <taxon>Betaproteobacteria</taxon>
        <taxon>Nitrosomonadales</taxon>
        <taxon>Nitrosomonadaceae</taxon>
        <taxon>Nitrosomonas</taxon>
    </lineage>
</organism>
<dbReference type="PRINTS" id="PR00781">
    <property type="entry name" value="LIPOSIGPTASE"/>
</dbReference>
<comment type="pathway">
    <text evidence="9">Protein modification; lipoprotein biosynthesis (signal peptide cleavage).</text>
</comment>
<keyword evidence="12" id="KW-0449">Lipoprotein</keyword>
<evidence type="ECO:0000313" key="13">
    <source>
        <dbReference type="Proteomes" id="UP000198729"/>
    </source>
</evidence>
<comment type="function">
    <text evidence="9 10">This protein specifically catalyzes the removal of signal peptides from prolipoproteins.</text>
</comment>
<dbReference type="Proteomes" id="UP000198729">
    <property type="component" value="Unassembled WGS sequence"/>
</dbReference>
<dbReference type="EMBL" id="FMWO01000056">
    <property type="protein sequence ID" value="SCZ86038.1"/>
    <property type="molecule type" value="Genomic_DNA"/>
</dbReference>
<evidence type="ECO:0000256" key="4">
    <source>
        <dbReference type="ARBA" id="ARBA00022692"/>
    </source>
</evidence>
<dbReference type="NCBIfam" id="TIGR00077">
    <property type="entry name" value="lspA"/>
    <property type="match status" value="1"/>
</dbReference>
<keyword evidence="7 9" id="KW-1133">Transmembrane helix</keyword>
<comment type="similarity">
    <text evidence="1 9 11">Belongs to the peptidase A8 family.</text>
</comment>
<protein>
    <recommendedName>
        <fullName evidence="9">Lipoprotein signal peptidase</fullName>
        <ecNumber evidence="9">3.4.23.36</ecNumber>
    </recommendedName>
    <alternativeName>
        <fullName evidence="9">Prolipoprotein signal peptidase</fullName>
    </alternativeName>
    <alternativeName>
        <fullName evidence="9">Signal peptidase II</fullName>
        <shortName evidence="9">SPase II</shortName>
    </alternativeName>
</protein>
<dbReference type="STRING" id="51642.NSMM_480040"/>
<dbReference type="Pfam" id="PF01252">
    <property type="entry name" value="Peptidase_A8"/>
    <property type="match status" value="1"/>
</dbReference>
<keyword evidence="5 9" id="KW-0064">Aspartyl protease</keyword>
<evidence type="ECO:0000256" key="3">
    <source>
        <dbReference type="ARBA" id="ARBA00022670"/>
    </source>
</evidence>
<evidence type="ECO:0000256" key="1">
    <source>
        <dbReference type="ARBA" id="ARBA00006139"/>
    </source>
</evidence>
<evidence type="ECO:0000256" key="11">
    <source>
        <dbReference type="RuleBase" id="RU004181"/>
    </source>
</evidence>
<dbReference type="AlphaFoldDB" id="A0A1G5SFX9"/>
<feature type="active site" evidence="9">
    <location>
        <position position="127"/>
    </location>
</feature>
<evidence type="ECO:0000256" key="9">
    <source>
        <dbReference type="HAMAP-Rule" id="MF_00161"/>
    </source>
</evidence>
<dbReference type="EC" id="3.4.23.36" evidence="9"/>
<keyword evidence="4 9" id="KW-0812">Transmembrane</keyword>
<sequence length="173" mass="19499">MPDPIFPETATMKLRYSLTLATLVLLFDWMSKRWVESILIFGDVIEVTDFFNLVLTYNAGAAFSFLSDASGWQRWFLSAVALLASILIVYLLYKHASNQRFSIALSLVLGGAIGNLLDRIMLGHVVDFLDFHIAGYHWPAFNIADSAIFVGAFLLIVDSFKTDQNQVVEEKRK</sequence>
<feature type="transmembrane region" description="Helical" evidence="9">
    <location>
        <begin position="38"/>
        <end position="55"/>
    </location>
</feature>
<evidence type="ECO:0000313" key="12">
    <source>
        <dbReference type="EMBL" id="SCZ86038.1"/>
    </source>
</evidence>
<dbReference type="PANTHER" id="PTHR33695">
    <property type="entry name" value="LIPOPROTEIN SIGNAL PEPTIDASE"/>
    <property type="match status" value="1"/>
</dbReference>